<evidence type="ECO:0000256" key="1">
    <source>
        <dbReference type="ARBA" id="ARBA00004141"/>
    </source>
</evidence>
<feature type="transmembrane region" description="Helical" evidence="2">
    <location>
        <begin position="377"/>
        <end position="398"/>
    </location>
</feature>
<dbReference type="VEuPathDB" id="FungiDB:H310_13523"/>
<dbReference type="AlphaFoldDB" id="A0A024TDN9"/>
<dbReference type="SUPFAM" id="SSF90112">
    <property type="entry name" value="Neurotransmitter-gated ion-channel transmembrane pore"/>
    <property type="match status" value="1"/>
</dbReference>
<dbReference type="Pfam" id="PF02932">
    <property type="entry name" value="Neur_chan_memb"/>
    <property type="match status" value="1"/>
</dbReference>
<feature type="transmembrane region" description="Helical" evidence="2">
    <location>
        <begin position="437"/>
        <end position="464"/>
    </location>
</feature>
<dbReference type="EMBL" id="KI914003">
    <property type="protein sequence ID" value="ETV92129.1"/>
    <property type="molecule type" value="Genomic_DNA"/>
</dbReference>
<dbReference type="InterPro" id="IPR038050">
    <property type="entry name" value="Neuro_actylchol_rec"/>
</dbReference>
<reference evidence="4" key="1">
    <citation type="submission" date="2013-12" db="EMBL/GenBank/DDBJ databases">
        <title>The Genome Sequence of Aphanomyces invadans NJM9701.</title>
        <authorList>
            <consortium name="The Broad Institute Genomics Platform"/>
            <person name="Russ C."/>
            <person name="Tyler B."/>
            <person name="van West P."/>
            <person name="Dieguez-Uribeondo J."/>
            <person name="Young S.K."/>
            <person name="Zeng Q."/>
            <person name="Gargeya S."/>
            <person name="Fitzgerald M."/>
            <person name="Abouelleil A."/>
            <person name="Alvarado L."/>
            <person name="Chapman S.B."/>
            <person name="Gainer-Dewar J."/>
            <person name="Goldberg J."/>
            <person name="Griggs A."/>
            <person name="Gujja S."/>
            <person name="Hansen M."/>
            <person name="Howarth C."/>
            <person name="Imamovic A."/>
            <person name="Ireland A."/>
            <person name="Larimer J."/>
            <person name="McCowan C."/>
            <person name="Murphy C."/>
            <person name="Pearson M."/>
            <person name="Poon T.W."/>
            <person name="Priest M."/>
            <person name="Roberts A."/>
            <person name="Saif S."/>
            <person name="Shea T."/>
            <person name="Sykes S."/>
            <person name="Wortman J."/>
            <person name="Nusbaum C."/>
            <person name="Birren B."/>
        </authorList>
    </citation>
    <scope>NUCLEOTIDE SEQUENCE [LARGE SCALE GENOMIC DNA]</scope>
    <source>
        <strain evidence="4">NJM9701</strain>
    </source>
</reference>
<dbReference type="GO" id="GO:0004888">
    <property type="term" value="F:transmembrane signaling receptor activity"/>
    <property type="evidence" value="ECO:0007669"/>
    <property type="project" value="InterPro"/>
</dbReference>
<dbReference type="InterPro" id="IPR036719">
    <property type="entry name" value="Neuro-gated_channel_TM_sf"/>
</dbReference>
<dbReference type="InterPro" id="IPR006201">
    <property type="entry name" value="Neur_channel"/>
</dbReference>
<comment type="subcellular location">
    <subcellularLocation>
        <location evidence="1">Membrane</location>
        <topology evidence="1">Multi-pass membrane protein</topology>
    </subcellularLocation>
</comment>
<organism evidence="4">
    <name type="scientific">Aphanomyces invadans</name>
    <dbReference type="NCBI Taxonomy" id="157072"/>
    <lineage>
        <taxon>Eukaryota</taxon>
        <taxon>Sar</taxon>
        <taxon>Stramenopiles</taxon>
        <taxon>Oomycota</taxon>
        <taxon>Saprolegniomycetes</taxon>
        <taxon>Saprolegniales</taxon>
        <taxon>Verrucalvaceae</taxon>
        <taxon>Aphanomyces</taxon>
    </lineage>
</organism>
<sequence>MPISHFADAIKKVTSMFAVQSRIGSVVHNAALHESHTTLGWKSLVVSLTHVPGAQHRIVVKVAVPLKIRAQVLKKQPHLVAITAGPGGIWIVEKITADGREIQCRSAIPSDTGTFEWEAAPGVDGDNMIVRNVTTASNVPVEVALTTPLNFESRLTVFSLFDVNTVGQVFRADARLELMLPNISLANVKREYVESFLNALGIHEGHAVQFLNVVDSVGEITHSSEYVENALQSDTHMDYRLYYRIRAILTGQFVLHAFPFDQQEMTIPIQLHLPKERAVLAVNYRNPSIFQVTNFQLSNVFHVATGNYVVATAFFSDINESTTAKIYPRMNFSIILQRRGGYYITHIVIPVTLITYMGFLSFCLDNEGKTIETGERLLISLTMVLTAVTYKFVVAGAIPQISYLTMLDHYVTFSFYYVCAISVANAFVTMGHEDEHAAFHVMVIMAAVYTTYNILWAVYFWLWIRRRDRANEAMLNYHRVRLMVTKTFPNSKAGFQGRMFAEMMRELGINEAPVNAHAAPHKKDPPMDHKVSILHPTHHAIKKIHHSIKHNISGPLEGHLHG</sequence>
<dbReference type="STRING" id="157072.A0A024TDN9"/>
<dbReference type="GO" id="GO:0005230">
    <property type="term" value="F:extracellular ligand-gated monoatomic ion channel activity"/>
    <property type="evidence" value="ECO:0007669"/>
    <property type="project" value="InterPro"/>
</dbReference>
<proteinExistence type="predicted"/>
<feature type="transmembrane region" description="Helical" evidence="2">
    <location>
        <begin position="340"/>
        <end position="362"/>
    </location>
</feature>
<keyword evidence="2" id="KW-1133">Transmembrane helix</keyword>
<keyword evidence="2" id="KW-0472">Membrane</keyword>
<feature type="domain" description="Neurotransmitter-gated ion-channel transmembrane" evidence="3">
    <location>
        <begin position="347"/>
        <end position="433"/>
    </location>
</feature>
<feature type="transmembrane region" description="Helical" evidence="2">
    <location>
        <begin position="410"/>
        <end position="431"/>
    </location>
</feature>
<dbReference type="InterPro" id="IPR006029">
    <property type="entry name" value="Neurotrans-gated_channel_TM"/>
</dbReference>
<dbReference type="eggNOG" id="KOG3642">
    <property type="taxonomic scope" value="Eukaryota"/>
</dbReference>
<dbReference type="RefSeq" id="XP_008879291.1">
    <property type="nucleotide sequence ID" value="XM_008881069.1"/>
</dbReference>
<evidence type="ECO:0000256" key="2">
    <source>
        <dbReference type="SAM" id="Phobius"/>
    </source>
</evidence>
<keyword evidence="2" id="KW-0812">Transmembrane</keyword>
<dbReference type="InterPro" id="IPR036734">
    <property type="entry name" value="Neur_chan_lig-bd_sf"/>
</dbReference>
<dbReference type="GO" id="GO:0016020">
    <property type="term" value="C:membrane"/>
    <property type="evidence" value="ECO:0007669"/>
    <property type="project" value="UniProtKB-SubCell"/>
</dbReference>
<gene>
    <name evidence="4" type="ORF">H310_13523</name>
</gene>
<accession>A0A024TDN9</accession>
<dbReference type="PANTHER" id="PTHR18945">
    <property type="entry name" value="NEUROTRANSMITTER GATED ION CHANNEL"/>
    <property type="match status" value="1"/>
</dbReference>
<protein>
    <recommendedName>
        <fullName evidence="3">Neurotransmitter-gated ion-channel transmembrane domain-containing protein</fullName>
    </recommendedName>
</protein>
<name>A0A024TDN9_9STRA</name>
<evidence type="ECO:0000313" key="4">
    <source>
        <dbReference type="EMBL" id="ETV92129.1"/>
    </source>
</evidence>
<dbReference type="Gene3D" id="1.20.58.390">
    <property type="entry name" value="Neurotransmitter-gated ion-channel transmembrane domain"/>
    <property type="match status" value="1"/>
</dbReference>
<evidence type="ECO:0000259" key="3">
    <source>
        <dbReference type="Pfam" id="PF02932"/>
    </source>
</evidence>
<dbReference type="Gene3D" id="2.70.170.10">
    <property type="entry name" value="Neurotransmitter-gated ion-channel ligand-binding domain"/>
    <property type="match status" value="1"/>
</dbReference>
<dbReference type="OrthoDB" id="63195at2759"/>
<dbReference type="GeneID" id="20090573"/>